<comment type="similarity">
    <text evidence="1">Belongs to the V-ATPase V0D/AC39 subunit family.</text>
</comment>
<evidence type="ECO:0000313" key="4">
    <source>
        <dbReference type="EMBL" id="MBC5667847.1"/>
    </source>
</evidence>
<dbReference type="Gene3D" id="1.20.1690.10">
    <property type="entry name" value="V-type ATP synthase subunit C domain"/>
    <property type="match status" value="2"/>
</dbReference>
<evidence type="ECO:0000256" key="1">
    <source>
        <dbReference type="ARBA" id="ARBA00006709"/>
    </source>
</evidence>
<evidence type="ECO:0000256" key="3">
    <source>
        <dbReference type="ARBA" id="ARBA00023065"/>
    </source>
</evidence>
<dbReference type="InterPro" id="IPR050873">
    <property type="entry name" value="V-ATPase_V0D/AC39_subunit"/>
</dbReference>
<organism evidence="4 5">
    <name type="scientific">Eubacterium segne</name>
    <dbReference type="NCBI Taxonomy" id="2763045"/>
    <lineage>
        <taxon>Bacteria</taxon>
        <taxon>Bacillati</taxon>
        <taxon>Bacillota</taxon>
        <taxon>Clostridia</taxon>
        <taxon>Eubacteriales</taxon>
        <taxon>Eubacteriaceae</taxon>
        <taxon>Eubacterium</taxon>
    </lineage>
</organism>
<protein>
    <submittedName>
        <fullName evidence="4">V-type ATPase subunit</fullName>
    </submittedName>
</protein>
<dbReference type="InterPro" id="IPR036079">
    <property type="entry name" value="ATPase_csu/dsu_sf"/>
</dbReference>
<name>A0ABR7F2M1_9FIRM</name>
<keyword evidence="2" id="KW-0813">Transport</keyword>
<dbReference type="RefSeq" id="WP_186840352.1">
    <property type="nucleotide sequence ID" value="NZ_JACOOZ010000004.1"/>
</dbReference>
<dbReference type="EMBL" id="JACOOZ010000004">
    <property type="protein sequence ID" value="MBC5667847.1"/>
    <property type="molecule type" value="Genomic_DNA"/>
</dbReference>
<dbReference type="PANTHER" id="PTHR38682">
    <property type="entry name" value="V-TYPE ATP SYNTHASE SUBUNIT C"/>
    <property type="match status" value="1"/>
</dbReference>
<dbReference type="InterPro" id="IPR035067">
    <property type="entry name" value="V-type_ATPase_csu/dsu"/>
</dbReference>
<proteinExistence type="inferred from homology"/>
<accession>A0ABR7F2M1</accession>
<dbReference type="InterPro" id="IPR044911">
    <property type="entry name" value="V-type_ATPase_csu/dsu_dom_3"/>
</dbReference>
<gene>
    <name evidence="4" type="ORF">H8S00_07630</name>
</gene>
<comment type="caution">
    <text evidence="4">The sequence shown here is derived from an EMBL/GenBank/DDBJ whole genome shotgun (WGS) entry which is preliminary data.</text>
</comment>
<sequence length="351" mass="41021">MRNGKLVAYSGMTTKIRAMKKGLISQSEYDEIANLKTVPDLISYLQTFPSYADVLSDLDASTAHRGDVESRMTFSTYYDFSKIFHFAGNMQKRYLEFYFMKYEIATLKASMRNIMDSRNSTIPVLVDKHFKRHSKFDIDNLINSSNMEEFVNNLSGSVYEKTIRKVYELDSPTLFDYEMSLDLFFFNYVWGNKNKFIPKGECKYFLDSFGSQVDLLNILWIYRCKKYYTVTDSQIYSFLIPIYHNIERNDIKAMVEAENNEVFFELVNKSYYGRTYGFEPGESMESQFGGILNTIYMEDFRTAPYSLAAINAYFHLKNLEVAKVVTAMECIRYGYSPEVITRYINQKKGVL</sequence>
<reference evidence="4 5" key="1">
    <citation type="submission" date="2020-08" db="EMBL/GenBank/DDBJ databases">
        <title>Genome public.</title>
        <authorList>
            <person name="Liu C."/>
            <person name="Sun Q."/>
        </authorList>
    </citation>
    <scope>NUCLEOTIDE SEQUENCE [LARGE SCALE GENOMIC DNA]</scope>
    <source>
        <strain evidence="4 5">BX4</strain>
    </source>
</reference>
<keyword evidence="3" id="KW-0406">Ion transport</keyword>
<dbReference type="Proteomes" id="UP000597877">
    <property type="component" value="Unassembled WGS sequence"/>
</dbReference>
<evidence type="ECO:0000313" key="5">
    <source>
        <dbReference type="Proteomes" id="UP000597877"/>
    </source>
</evidence>
<evidence type="ECO:0000256" key="2">
    <source>
        <dbReference type="ARBA" id="ARBA00022448"/>
    </source>
</evidence>
<keyword evidence="5" id="KW-1185">Reference proteome</keyword>
<dbReference type="InterPro" id="IPR002843">
    <property type="entry name" value="ATPase_V0-cplx_csu/dsu"/>
</dbReference>
<dbReference type="Gene3D" id="1.10.132.50">
    <property type="entry name" value="ATP synthase (C/AC39) subunit, domain 3"/>
    <property type="match status" value="1"/>
</dbReference>
<dbReference type="PANTHER" id="PTHR38682:SF1">
    <property type="entry name" value="V-TYPE ATP SYNTHASE SUBUNIT C"/>
    <property type="match status" value="1"/>
</dbReference>
<dbReference type="Pfam" id="PF01992">
    <property type="entry name" value="vATP-synt_AC39"/>
    <property type="match status" value="1"/>
</dbReference>
<dbReference type="SUPFAM" id="SSF103486">
    <property type="entry name" value="V-type ATP synthase subunit C"/>
    <property type="match status" value="1"/>
</dbReference>